<reference evidence="2" key="2">
    <citation type="submission" date="2020-09" db="EMBL/GenBank/DDBJ databases">
        <authorList>
            <person name="Sun Q."/>
            <person name="Ohkuma M."/>
        </authorList>
    </citation>
    <scope>NUCLEOTIDE SEQUENCE</scope>
    <source>
        <strain evidence="2">JCM 4386</strain>
    </source>
</reference>
<keyword evidence="1" id="KW-1133">Transmembrane helix</keyword>
<dbReference type="InterPro" id="IPR039708">
    <property type="entry name" value="MT1774/Rv1733c-like"/>
</dbReference>
<dbReference type="Proteomes" id="UP000606194">
    <property type="component" value="Unassembled WGS sequence"/>
</dbReference>
<evidence type="ECO:0000256" key="1">
    <source>
        <dbReference type="SAM" id="Phobius"/>
    </source>
</evidence>
<gene>
    <name evidence="2" type="ORF">GCM10010269_39130</name>
</gene>
<keyword evidence="1" id="KW-0812">Transmembrane</keyword>
<evidence type="ECO:0000313" key="2">
    <source>
        <dbReference type="EMBL" id="GGR96464.1"/>
    </source>
</evidence>
<dbReference type="RefSeq" id="WP_190150568.1">
    <property type="nucleotide sequence ID" value="NZ_BMTL01000015.1"/>
</dbReference>
<feature type="transmembrane region" description="Helical" evidence="1">
    <location>
        <begin position="145"/>
        <end position="165"/>
    </location>
</feature>
<dbReference type="AlphaFoldDB" id="A0A918L3X5"/>
<accession>A0A918L3X5</accession>
<organism evidence="2 3">
    <name type="scientific">Streptomyces humidus</name>
    <dbReference type="NCBI Taxonomy" id="52259"/>
    <lineage>
        <taxon>Bacteria</taxon>
        <taxon>Bacillati</taxon>
        <taxon>Actinomycetota</taxon>
        <taxon>Actinomycetes</taxon>
        <taxon>Kitasatosporales</taxon>
        <taxon>Streptomycetaceae</taxon>
        <taxon>Streptomyces</taxon>
    </lineage>
</organism>
<protein>
    <submittedName>
        <fullName evidence="2">Uncharacterized protein</fullName>
    </submittedName>
</protein>
<reference evidence="2" key="1">
    <citation type="journal article" date="2014" name="Int. J. Syst. Evol. Microbiol.">
        <title>Complete genome sequence of Corynebacterium casei LMG S-19264T (=DSM 44701T), isolated from a smear-ripened cheese.</title>
        <authorList>
            <consortium name="US DOE Joint Genome Institute (JGI-PGF)"/>
            <person name="Walter F."/>
            <person name="Albersmeier A."/>
            <person name="Kalinowski J."/>
            <person name="Ruckert C."/>
        </authorList>
    </citation>
    <scope>NUCLEOTIDE SEQUENCE</scope>
    <source>
        <strain evidence="2">JCM 4386</strain>
    </source>
</reference>
<keyword evidence="3" id="KW-1185">Reference proteome</keyword>
<dbReference type="PANTHER" id="PTHR42305:SF1">
    <property type="entry name" value="MEMBRANE PROTEIN RV1733C-RELATED"/>
    <property type="match status" value="1"/>
</dbReference>
<evidence type="ECO:0000313" key="3">
    <source>
        <dbReference type="Proteomes" id="UP000606194"/>
    </source>
</evidence>
<keyword evidence="1" id="KW-0472">Membrane</keyword>
<dbReference type="PANTHER" id="PTHR42305">
    <property type="entry name" value="MEMBRANE PROTEIN RV1733C-RELATED"/>
    <property type="match status" value="1"/>
</dbReference>
<feature type="transmembrane region" description="Helical" evidence="1">
    <location>
        <begin position="29"/>
        <end position="53"/>
    </location>
</feature>
<dbReference type="EMBL" id="BMTL01000015">
    <property type="protein sequence ID" value="GGR96464.1"/>
    <property type="molecule type" value="Genomic_DNA"/>
</dbReference>
<comment type="caution">
    <text evidence="2">The sequence shown here is derived from an EMBL/GenBank/DDBJ whole genome shotgun (WGS) entry which is preliminary data.</text>
</comment>
<name>A0A918L3X5_9ACTN</name>
<sequence>MPSGTYARKRLWRWQSNPLRRRDDVVEAWIVLAVWVVFVVGGAVAGLVTAHAADEVFARQRAERQPVRAVVVNDVPRGDVAIGGVSDRRSATVRWTAADGSAHDGRTQVKSGLRAGSRVTVWQDGHGRLTTAPPSSTQAAFESGFLGLGAAAGLAGLVFGAGAAARWRLDRRRVDEWGREWDQVGPRWGHKTS</sequence>
<proteinExistence type="predicted"/>